<organism evidence="5">
    <name type="scientific">Pseudothermotoga hypogea</name>
    <dbReference type="NCBI Taxonomy" id="57487"/>
    <lineage>
        <taxon>Bacteria</taxon>
        <taxon>Thermotogati</taxon>
        <taxon>Thermotogota</taxon>
        <taxon>Thermotogae</taxon>
        <taxon>Thermotogales</taxon>
        <taxon>Thermotogaceae</taxon>
        <taxon>Pseudothermotoga</taxon>
    </lineage>
</organism>
<dbReference type="Pfam" id="PF08220">
    <property type="entry name" value="HTH_DeoR"/>
    <property type="match status" value="1"/>
</dbReference>
<protein>
    <submittedName>
        <fullName evidence="5">DeoR/GlpR transcriptional regulator</fullName>
    </submittedName>
</protein>
<dbReference type="Pfam" id="PF00455">
    <property type="entry name" value="DeoRC"/>
    <property type="match status" value="1"/>
</dbReference>
<sequence length="265" mass="29187">MILSKGVRQLTRAERLARIVEKLRIEGSVSVKNLSKEMNVSEPTIRRDLAEIAENLELPVIRVHGGLILDVQKGGIEPLFEAKLSLMKEQKQRIAQKALEFVEDGDSIILDSGTTALFLAKLLYKKKGLKVITVDIKVAHELSLSQDIDVYIVAGQIRNGFYTIGSALAEASLRQFYADKAFLTADAIDPQLGVMNSSMFEVGVKRTITECAKMVILIADHSKIGKRGLVKVCDLSDVDVFITSKGADPQMIETMSRSVSNLIEV</sequence>
<dbReference type="GO" id="GO:0003677">
    <property type="term" value="F:DNA binding"/>
    <property type="evidence" value="ECO:0007669"/>
    <property type="project" value="UniProtKB-KW"/>
</dbReference>
<dbReference type="InterPro" id="IPR001034">
    <property type="entry name" value="DeoR_HTH"/>
</dbReference>
<dbReference type="SUPFAM" id="SSF100950">
    <property type="entry name" value="NagB/RpiA/CoA transferase-like"/>
    <property type="match status" value="1"/>
</dbReference>
<keyword evidence="2" id="KW-0238">DNA-binding</keyword>
<dbReference type="PROSITE" id="PS00894">
    <property type="entry name" value="HTH_DEOR_1"/>
    <property type="match status" value="1"/>
</dbReference>
<keyword evidence="1" id="KW-0805">Transcription regulation</keyword>
<accession>A0A832I8D5</accession>
<dbReference type="GO" id="GO:0003700">
    <property type="term" value="F:DNA-binding transcription factor activity"/>
    <property type="evidence" value="ECO:0007669"/>
    <property type="project" value="InterPro"/>
</dbReference>
<gene>
    <name evidence="5" type="ORF">ENW55_05615</name>
</gene>
<dbReference type="InterPro" id="IPR050313">
    <property type="entry name" value="Carb_Metab_HTH_regulators"/>
</dbReference>
<dbReference type="InterPro" id="IPR014036">
    <property type="entry name" value="DeoR-like_C"/>
</dbReference>
<dbReference type="PANTHER" id="PTHR30363:SF44">
    <property type="entry name" value="AGA OPERON TRANSCRIPTIONAL REPRESSOR-RELATED"/>
    <property type="match status" value="1"/>
</dbReference>
<dbReference type="InterPro" id="IPR037171">
    <property type="entry name" value="NagB/RpiA_transferase-like"/>
</dbReference>
<dbReference type="Gene3D" id="3.40.50.1360">
    <property type="match status" value="1"/>
</dbReference>
<evidence type="ECO:0000256" key="2">
    <source>
        <dbReference type="ARBA" id="ARBA00023125"/>
    </source>
</evidence>
<comment type="caution">
    <text evidence="5">The sequence shown here is derived from an EMBL/GenBank/DDBJ whole genome shotgun (WGS) entry which is preliminary data.</text>
</comment>
<dbReference type="PANTHER" id="PTHR30363">
    <property type="entry name" value="HTH-TYPE TRANSCRIPTIONAL REGULATOR SRLR-RELATED"/>
    <property type="match status" value="1"/>
</dbReference>
<dbReference type="Gene3D" id="1.10.10.10">
    <property type="entry name" value="Winged helix-like DNA-binding domain superfamily/Winged helix DNA-binding domain"/>
    <property type="match status" value="1"/>
</dbReference>
<dbReference type="SMART" id="SM01134">
    <property type="entry name" value="DeoRC"/>
    <property type="match status" value="1"/>
</dbReference>
<dbReference type="SUPFAM" id="SSF46785">
    <property type="entry name" value="Winged helix' DNA-binding domain"/>
    <property type="match status" value="1"/>
</dbReference>
<dbReference type="SMART" id="SM00420">
    <property type="entry name" value="HTH_DEOR"/>
    <property type="match status" value="1"/>
</dbReference>
<dbReference type="InterPro" id="IPR036390">
    <property type="entry name" value="WH_DNA-bd_sf"/>
</dbReference>
<dbReference type="PROSITE" id="PS51000">
    <property type="entry name" value="HTH_DEOR_2"/>
    <property type="match status" value="1"/>
</dbReference>
<dbReference type="AlphaFoldDB" id="A0A832I8D5"/>
<evidence type="ECO:0000256" key="3">
    <source>
        <dbReference type="ARBA" id="ARBA00023163"/>
    </source>
</evidence>
<proteinExistence type="predicted"/>
<feature type="domain" description="HTH deoR-type" evidence="4">
    <location>
        <begin position="12"/>
        <end position="69"/>
    </location>
</feature>
<dbReference type="InterPro" id="IPR036388">
    <property type="entry name" value="WH-like_DNA-bd_sf"/>
</dbReference>
<evidence type="ECO:0000313" key="5">
    <source>
        <dbReference type="EMBL" id="HGZ79440.1"/>
    </source>
</evidence>
<keyword evidence="3" id="KW-0804">Transcription</keyword>
<dbReference type="InterPro" id="IPR018356">
    <property type="entry name" value="Tscrpt_reg_HTH_DeoR_CS"/>
</dbReference>
<name>A0A832I8D5_9THEM</name>
<dbReference type="EMBL" id="DTKQ01000041">
    <property type="protein sequence ID" value="HGZ79440.1"/>
    <property type="molecule type" value="Genomic_DNA"/>
</dbReference>
<evidence type="ECO:0000259" key="4">
    <source>
        <dbReference type="PROSITE" id="PS51000"/>
    </source>
</evidence>
<evidence type="ECO:0000256" key="1">
    <source>
        <dbReference type="ARBA" id="ARBA00023015"/>
    </source>
</evidence>
<reference evidence="5" key="1">
    <citation type="journal article" date="2020" name="mSystems">
        <title>Genome- and Community-Level Interaction Insights into Carbon Utilization and Element Cycling Functions of Hydrothermarchaeota in Hydrothermal Sediment.</title>
        <authorList>
            <person name="Zhou Z."/>
            <person name="Liu Y."/>
            <person name="Xu W."/>
            <person name="Pan J."/>
            <person name="Luo Z.H."/>
            <person name="Li M."/>
        </authorList>
    </citation>
    <scope>NUCLEOTIDE SEQUENCE [LARGE SCALE GENOMIC DNA]</scope>
    <source>
        <strain evidence="5">SpSt-86</strain>
    </source>
</reference>